<organism evidence="2">
    <name type="scientific">Planktothricoides raciborskii GIHE-MW2</name>
    <dbReference type="NCBI Taxonomy" id="2792601"/>
    <lineage>
        <taxon>Bacteria</taxon>
        <taxon>Bacillati</taxon>
        <taxon>Cyanobacteriota</taxon>
        <taxon>Cyanophyceae</taxon>
        <taxon>Oscillatoriophycideae</taxon>
        <taxon>Oscillatoriales</taxon>
        <taxon>Oscillatoriaceae</taxon>
        <taxon>Planktothricoides</taxon>
    </lineage>
</organism>
<dbReference type="PANTHER" id="PTHR35586">
    <property type="entry name" value="SLL1691 PROTEIN"/>
    <property type="match status" value="1"/>
</dbReference>
<gene>
    <name evidence="2" type="ORF">ABWT76_003499</name>
</gene>
<dbReference type="EMBL" id="CP159837">
    <property type="protein sequence ID" value="XCM34856.1"/>
    <property type="molecule type" value="Genomic_DNA"/>
</dbReference>
<dbReference type="RefSeq" id="WP_354634687.1">
    <property type="nucleotide sequence ID" value="NZ_CP159837.1"/>
</dbReference>
<name>A0AAU8J9K2_9CYAN</name>
<proteinExistence type="predicted"/>
<dbReference type="Pfam" id="PF14261">
    <property type="entry name" value="DUF4351"/>
    <property type="match status" value="1"/>
</dbReference>
<protein>
    <submittedName>
        <fullName evidence="2">DUF4351 domain-containing protein</fullName>
    </submittedName>
</protein>
<dbReference type="PANTHER" id="PTHR35586:SF2">
    <property type="entry name" value="SLL1542 PROTEIN"/>
    <property type="match status" value="1"/>
</dbReference>
<evidence type="ECO:0000313" key="2">
    <source>
        <dbReference type="EMBL" id="XCM34856.1"/>
    </source>
</evidence>
<evidence type="ECO:0000259" key="1">
    <source>
        <dbReference type="Pfam" id="PF14261"/>
    </source>
</evidence>
<dbReference type="InterPro" id="IPR025587">
    <property type="entry name" value="DUF4351"/>
</dbReference>
<reference evidence="2" key="1">
    <citation type="submission" date="2024-07" db="EMBL/GenBank/DDBJ databases">
        <authorList>
            <person name="Kim Y.J."/>
            <person name="Jeong J.Y."/>
        </authorList>
    </citation>
    <scope>NUCLEOTIDE SEQUENCE</scope>
    <source>
        <strain evidence="2">GIHE-MW2</strain>
    </source>
</reference>
<dbReference type="AlphaFoldDB" id="A0AAU8J9K2"/>
<accession>A0AAU8J9K2</accession>
<sequence>MCNAKSILSRTQTQRDFEKYLDLVVGANGRSPLLVNKFDNLSIEEIRNMLDLREADVTKTRFYQEVIQIGRQEGRQEGEQLGQQLGEANLIVRQISRRFGALTPEQVSQIRSLSIPELESLGEALLDFQSLGELDSWFQDNSL</sequence>
<feature type="domain" description="DUF4351" evidence="1">
    <location>
        <begin position="72"/>
        <end position="138"/>
    </location>
</feature>